<organism evidence="2 3">
    <name type="scientific">Cohnella cholangitidis</name>
    <dbReference type="NCBI Taxonomy" id="2598458"/>
    <lineage>
        <taxon>Bacteria</taxon>
        <taxon>Bacillati</taxon>
        <taxon>Bacillota</taxon>
        <taxon>Bacilli</taxon>
        <taxon>Bacillales</taxon>
        <taxon>Paenibacillaceae</taxon>
        <taxon>Cohnella</taxon>
    </lineage>
</organism>
<dbReference type="PANTHER" id="PTHR30244">
    <property type="entry name" value="TRANSAMINASE"/>
    <property type="match status" value="1"/>
</dbReference>
<sequence>MGILFAAPQSEFEEIREEWMQSVLQIAKQGVFVGGSVISGFESAFASYTNVTGAVGVGNGTDALFLALKALGIGPGDEVITVANTFIATVNAIYQTGANRFW</sequence>
<gene>
    <name evidence="2" type="ORF">FPL14_04875</name>
</gene>
<dbReference type="GO" id="GO:0008483">
    <property type="term" value="F:transaminase activity"/>
    <property type="evidence" value="ECO:0007669"/>
    <property type="project" value="TreeGrafter"/>
</dbReference>
<dbReference type="SUPFAM" id="SSF53383">
    <property type="entry name" value="PLP-dependent transferases"/>
    <property type="match status" value="1"/>
</dbReference>
<keyword evidence="1" id="KW-0663">Pyridoxal phosphate</keyword>
<evidence type="ECO:0000313" key="2">
    <source>
        <dbReference type="EMBL" id="QMV40611.1"/>
    </source>
</evidence>
<evidence type="ECO:0000256" key="1">
    <source>
        <dbReference type="ARBA" id="ARBA00022898"/>
    </source>
</evidence>
<dbReference type="InterPro" id="IPR015424">
    <property type="entry name" value="PyrdxlP-dep_Trfase"/>
</dbReference>
<proteinExistence type="predicted"/>
<dbReference type="Gene3D" id="3.40.640.10">
    <property type="entry name" value="Type I PLP-dependent aspartate aminotransferase-like (Major domain)"/>
    <property type="match status" value="1"/>
</dbReference>
<reference evidence="2 3" key="1">
    <citation type="submission" date="2019-07" db="EMBL/GenBank/DDBJ databases">
        <authorList>
            <person name="Kim J.K."/>
            <person name="Cheong H.-M."/>
            <person name="Choi Y."/>
            <person name="Hwang K.J."/>
            <person name="Lee S."/>
            <person name="Choi C."/>
        </authorList>
    </citation>
    <scope>NUCLEOTIDE SEQUENCE [LARGE SCALE GENOMIC DNA]</scope>
    <source>
        <strain evidence="2 3">KS 22</strain>
    </source>
</reference>
<keyword evidence="3" id="KW-1185">Reference proteome</keyword>
<dbReference type="InterPro" id="IPR015421">
    <property type="entry name" value="PyrdxlP-dep_Trfase_major"/>
</dbReference>
<dbReference type="InterPro" id="IPR000653">
    <property type="entry name" value="DegT/StrS_aminotransferase"/>
</dbReference>
<dbReference type="KEGG" id="cchl:FPL14_04875"/>
<dbReference type="GO" id="GO:0030170">
    <property type="term" value="F:pyridoxal phosphate binding"/>
    <property type="evidence" value="ECO:0007669"/>
    <property type="project" value="TreeGrafter"/>
</dbReference>
<dbReference type="PANTHER" id="PTHR30244:SF36">
    <property type="entry name" value="3-OXO-GLUCOSE-6-PHOSPHATE:GLUTAMATE AMINOTRANSFERASE"/>
    <property type="match status" value="1"/>
</dbReference>
<dbReference type="EMBL" id="CP041969">
    <property type="protein sequence ID" value="QMV40611.1"/>
    <property type="molecule type" value="Genomic_DNA"/>
</dbReference>
<dbReference type="Proteomes" id="UP000515679">
    <property type="component" value="Chromosome"/>
</dbReference>
<dbReference type="Pfam" id="PF01041">
    <property type="entry name" value="DegT_DnrJ_EryC1"/>
    <property type="match status" value="1"/>
</dbReference>
<name>A0A7G5BUH7_9BACL</name>
<dbReference type="AlphaFoldDB" id="A0A7G5BUH7"/>
<evidence type="ECO:0000313" key="3">
    <source>
        <dbReference type="Proteomes" id="UP000515679"/>
    </source>
</evidence>
<accession>A0A7G5BUH7</accession>
<protein>
    <recommendedName>
        <fullName evidence="4">Erythromycin biosynthesis sensory transduction protein eryC1</fullName>
    </recommendedName>
</protein>
<dbReference type="GO" id="GO:0000271">
    <property type="term" value="P:polysaccharide biosynthetic process"/>
    <property type="evidence" value="ECO:0007669"/>
    <property type="project" value="TreeGrafter"/>
</dbReference>
<evidence type="ECO:0008006" key="4">
    <source>
        <dbReference type="Google" id="ProtNLM"/>
    </source>
</evidence>